<dbReference type="SMART" id="SM00100">
    <property type="entry name" value="cNMP"/>
    <property type="match status" value="2"/>
</dbReference>
<reference evidence="2" key="1">
    <citation type="submission" date="2021-09" db="EMBL/GenBank/DDBJ databases">
        <authorList>
            <consortium name="AG Swart"/>
            <person name="Singh M."/>
            <person name="Singh A."/>
            <person name="Seah K."/>
            <person name="Emmerich C."/>
        </authorList>
    </citation>
    <scope>NUCLEOTIDE SEQUENCE</scope>
    <source>
        <strain evidence="2">ATCC30299</strain>
    </source>
</reference>
<gene>
    <name evidence="2" type="ORF">BSTOLATCC_MIC60795</name>
</gene>
<feature type="domain" description="Cyclic nucleotide-binding" evidence="1">
    <location>
        <begin position="181"/>
        <end position="283"/>
    </location>
</feature>
<dbReference type="PANTHER" id="PTHR23011">
    <property type="entry name" value="CYCLIC NUCLEOTIDE-BINDING DOMAIN CONTAINING PROTEIN"/>
    <property type="match status" value="1"/>
</dbReference>
<dbReference type="PROSITE" id="PS00889">
    <property type="entry name" value="CNMP_BINDING_2"/>
    <property type="match status" value="1"/>
</dbReference>
<protein>
    <recommendedName>
        <fullName evidence="1">Cyclic nucleotide-binding domain-containing protein</fullName>
    </recommendedName>
</protein>
<comment type="caution">
    <text evidence="2">The sequence shown here is derived from an EMBL/GenBank/DDBJ whole genome shotgun (WGS) entry which is preliminary data.</text>
</comment>
<dbReference type="CDD" id="cd00038">
    <property type="entry name" value="CAP_ED"/>
    <property type="match status" value="2"/>
</dbReference>
<organism evidence="2 3">
    <name type="scientific">Blepharisma stoltei</name>
    <dbReference type="NCBI Taxonomy" id="1481888"/>
    <lineage>
        <taxon>Eukaryota</taxon>
        <taxon>Sar</taxon>
        <taxon>Alveolata</taxon>
        <taxon>Ciliophora</taxon>
        <taxon>Postciliodesmatophora</taxon>
        <taxon>Heterotrichea</taxon>
        <taxon>Heterotrichida</taxon>
        <taxon>Blepharismidae</taxon>
        <taxon>Blepharisma</taxon>
    </lineage>
</organism>
<sequence>MGEPQTETATSKENQFLISDLKAILEKAPESRTDDDISKIMSFTENVKFFKSLTDESSNIIHKECCIYMTYEFFSTDEYVFHQGERGNKFYVLLFGSIGVQIPIMNQETQEIQLQEVLILRDGASFGELALLEKKPRAASIQCKEPSHFAVLDKPNYQRILSKLMNDKKQDIVNYLQNLPIFQKWTKGSLTKLSFFFEEKYFYRKHIMYKEGDEAKEVYLIKEGEFQFIKKIPIDHDFSNQKKLTKVLVPKKSISHRAEVAILGKGEFFGEEEVINETKRTTTCICYSQQAIVLAISASDFVKRITSEDSWKIIKHKNDIKNGYRSKQIQSITEEVTQFANSPKKIEEKISESPAKEEVPSLSLGANFTRIYDHVRNSYLFKTTERELIQRQRTLSPIKSEPKDLKINLQKTENFARPESSLSNTYRALSSQRNRSNTDFSSFNLERKSVSRIKRRDTISPQDQDFSDTFQYEAVTDVTFHKLVPPPSPIKNQSPPSRMKLRRRIAENSVSVFSINSFPVYSTLWDAPKVHCNRRISRNIHVANRVRPIHRTLSHIWR</sequence>
<keyword evidence="3" id="KW-1185">Reference proteome</keyword>
<evidence type="ECO:0000313" key="3">
    <source>
        <dbReference type="Proteomes" id="UP001162131"/>
    </source>
</evidence>
<dbReference type="AlphaFoldDB" id="A0AAU9K2Y6"/>
<dbReference type="Proteomes" id="UP001162131">
    <property type="component" value="Unassembled WGS sequence"/>
</dbReference>
<accession>A0AAU9K2Y6</accession>
<proteinExistence type="predicted"/>
<dbReference type="InterPro" id="IPR018488">
    <property type="entry name" value="cNMP-bd_CS"/>
</dbReference>
<dbReference type="EMBL" id="CAJZBQ010000058">
    <property type="protein sequence ID" value="CAG9334175.1"/>
    <property type="molecule type" value="Genomic_DNA"/>
</dbReference>
<dbReference type="InterPro" id="IPR018490">
    <property type="entry name" value="cNMP-bd_dom_sf"/>
</dbReference>
<feature type="domain" description="Cyclic nucleotide-binding" evidence="1">
    <location>
        <begin position="74"/>
        <end position="178"/>
    </location>
</feature>
<evidence type="ECO:0000259" key="1">
    <source>
        <dbReference type="PROSITE" id="PS50042"/>
    </source>
</evidence>
<dbReference type="Gene3D" id="2.60.120.10">
    <property type="entry name" value="Jelly Rolls"/>
    <property type="match status" value="2"/>
</dbReference>
<evidence type="ECO:0000313" key="2">
    <source>
        <dbReference type="EMBL" id="CAG9334175.1"/>
    </source>
</evidence>
<dbReference type="PANTHER" id="PTHR23011:SF28">
    <property type="entry name" value="CYCLIC NUCLEOTIDE-BINDING DOMAIN CONTAINING PROTEIN"/>
    <property type="match status" value="1"/>
</dbReference>
<dbReference type="PRINTS" id="PR00103">
    <property type="entry name" value="CAMPKINASE"/>
</dbReference>
<dbReference type="InterPro" id="IPR000595">
    <property type="entry name" value="cNMP-bd_dom"/>
</dbReference>
<dbReference type="Pfam" id="PF00027">
    <property type="entry name" value="cNMP_binding"/>
    <property type="match status" value="2"/>
</dbReference>
<name>A0AAU9K2Y6_9CILI</name>
<dbReference type="PROSITE" id="PS50042">
    <property type="entry name" value="CNMP_BINDING_3"/>
    <property type="match status" value="2"/>
</dbReference>
<dbReference type="SUPFAM" id="SSF51206">
    <property type="entry name" value="cAMP-binding domain-like"/>
    <property type="match status" value="2"/>
</dbReference>
<dbReference type="InterPro" id="IPR014710">
    <property type="entry name" value="RmlC-like_jellyroll"/>
</dbReference>